<sequence length="241" mass="26638">MAADSSLRYLAIANMIEGCIVVLLQLAVLITLHDWVDWICIGFWGGGLMVLAGMWALQRSKKKMIPTAALAILGALCMIGFYSWNVSVIDCDDYDRPDKSKGNWEEENPELCQWRVASDILFIIFGCLAVATNMFMAAKASMIVGSHPRRSSHSSHSSHHPRPAAHAMAHVQPPVAVHHHTTYVTPTATYPAPYPDQHQMVPTYPPQQVSYPAYPGQPAVQHQAAYNPGYPAPQAPPYYKN</sequence>
<evidence type="ECO:0000313" key="1">
    <source>
        <dbReference type="EMBL" id="KZS16594.1"/>
    </source>
</evidence>
<dbReference type="AlphaFoldDB" id="A0A0P5J7T5"/>
<organism evidence="1 2">
    <name type="scientific">Daphnia magna</name>
    <dbReference type="NCBI Taxonomy" id="35525"/>
    <lineage>
        <taxon>Eukaryota</taxon>
        <taxon>Metazoa</taxon>
        <taxon>Ecdysozoa</taxon>
        <taxon>Arthropoda</taxon>
        <taxon>Crustacea</taxon>
        <taxon>Branchiopoda</taxon>
        <taxon>Diplostraca</taxon>
        <taxon>Cladocera</taxon>
        <taxon>Anomopoda</taxon>
        <taxon>Daphniidae</taxon>
        <taxon>Daphnia</taxon>
    </lineage>
</organism>
<dbReference type="OrthoDB" id="6366696at2759"/>
<protein>
    <submittedName>
        <fullName evidence="1">Uncharacterized protein</fullName>
    </submittedName>
</protein>
<evidence type="ECO:0000313" key="2">
    <source>
        <dbReference type="Proteomes" id="UP000076858"/>
    </source>
</evidence>
<accession>A0A0P5J7T5</accession>
<dbReference type="Proteomes" id="UP000076858">
    <property type="component" value="Unassembled WGS sequence"/>
</dbReference>
<comment type="caution">
    <text evidence="1">The sequence shown here is derived from an EMBL/GenBank/DDBJ whole genome shotgun (WGS) entry which is preliminary data.</text>
</comment>
<dbReference type="EMBL" id="LRGB01000687">
    <property type="protein sequence ID" value="KZS16594.1"/>
    <property type="molecule type" value="Genomic_DNA"/>
</dbReference>
<proteinExistence type="predicted"/>
<reference evidence="1 2" key="1">
    <citation type="submission" date="2016-03" db="EMBL/GenBank/DDBJ databases">
        <title>EvidentialGene: Evidence-directed Construction of Genes on Genomes.</title>
        <authorList>
            <person name="Gilbert D.G."/>
            <person name="Choi J.-H."/>
            <person name="Mockaitis K."/>
            <person name="Colbourne J."/>
            <person name="Pfrender M."/>
        </authorList>
    </citation>
    <scope>NUCLEOTIDE SEQUENCE [LARGE SCALE GENOMIC DNA]</scope>
    <source>
        <strain evidence="1 2">Xinb3</strain>
        <tissue evidence="1">Complete organism</tissue>
    </source>
</reference>
<gene>
    <name evidence="1" type="ORF">APZ42_017146</name>
</gene>
<keyword evidence="2" id="KW-1185">Reference proteome</keyword>
<name>A0A0P5J7T5_9CRUS</name>